<keyword evidence="2" id="KW-1185">Reference proteome</keyword>
<dbReference type="Proteomes" id="UP000594195">
    <property type="component" value="Chromosome"/>
</dbReference>
<dbReference type="EMBL" id="CP040442">
    <property type="protein sequence ID" value="QOW09050.1"/>
    <property type="molecule type" value="Genomic_DNA"/>
</dbReference>
<dbReference type="RefSeq" id="WP_193812261.1">
    <property type="nucleotide sequence ID" value="NZ_CP040442.1"/>
</dbReference>
<sequence length="193" mass="22647">MTKNFKYLSVLFMLCFFASCSDNNERKEISESIINDNADLFVSNLYTISPENTQIFLIKKVGGSDFIDEHCGSIVEMEGLNLVENCKKELYEFLNKEGFNINENTEYVSFVLEKFPSKRNVKLIEDQQEIKDRDYIEVSFSNFYIDKKLKKGFVIVRESNLQEGRHGGKVEIYFFENKGNRWKLYKNEMLLTA</sequence>
<evidence type="ECO:0008006" key="3">
    <source>
        <dbReference type="Google" id="ProtNLM"/>
    </source>
</evidence>
<protein>
    <recommendedName>
        <fullName evidence="3">Lipoprotein</fullName>
    </recommendedName>
</protein>
<reference evidence="1 2" key="1">
    <citation type="submission" date="2019-05" db="EMBL/GenBank/DDBJ databases">
        <title>Chryseobacterium sp. isolated from King George Island, maritime Antarctica.</title>
        <authorList>
            <person name="Peng X."/>
        </authorList>
    </citation>
    <scope>NUCLEOTIDE SEQUENCE [LARGE SCALE GENOMIC DNA]</scope>
    <source>
        <strain evidence="1 2">7-3A</strain>
    </source>
</reference>
<proteinExistence type="predicted"/>
<name>A0A7M2Y4K8_9FLAO</name>
<gene>
    <name evidence="1" type="ORF">Q73A0000_01145</name>
</gene>
<organism evidence="1 2">
    <name type="scientific">Kaistella flava</name>
    <name type="common">ex Peng et al. 2021</name>
    <dbReference type="NCBI Taxonomy" id="2038776"/>
    <lineage>
        <taxon>Bacteria</taxon>
        <taxon>Pseudomonadati</taxon>
        <taxon>Bacteroidota</taxon>
        <taxon>Flavobacteriia</taxon>
        <taxon>Flavobacteriales</taxon>
        <taxon>Weeksellaceae</taxon>
        <taxon>Chryseobacterium group</taxon>
        <taxon>Kaistella</taxon>
    </lineage>
</organism>
<dbReference type="AlphaFoldDB" id="A0A7M2Y4K8"/>
<dbReference type="PROSITE" id="PS51257">
    <property type="entry name" value="PROKAR_LIPOPROTEIN"/>
    <property type="match status" value="1"/>
</dbReference>
<evidence type="ECO:0000313" key="1">
    <source>
        <dbReference type="EMBL" id="QOW09050.1"/>
    </source>
</evidence>
<evidence type="ECO:0000313" key="2">
    <source>
        <dbReference type="Proteomes" id="UP000594195"/>
    </source>
</evidence>
<dbReference type="KEGG" id="kfa:Q73A0000_01145"/>
<accession>A0A7M2Y4K8</accession>